<name>A0ABR3CBE0_9PEZI</name>
<feature type="region of interest" description="Disordered" evidence="1">
    <location>
        <begin position="69"/>
        <end position="137"/>
    </location>
</feature>
<feature type="compositionally biased region" description="Basic and acidic residues" evidence="1">
    <location>
        <begin position="90"/>
        <end position="116"/>
    </location>
</feature>
<dbReference type="GeneID" id="92013261"/>
<protein>
    <submittedName>
        <fullName evidence="2">Uncharacterized protein</fullName>
    </submittedName>
</protein>
<comment type="caution">
    <text evidence="2">The sequence shown here is derived from an EMBL/GenBank/DDBJ whole genome shotgun (WGS) entry which is preliminary data.</text>
</comment>
<feature type="compositionally biased region" description="Acidic residues" evidence="1">
    <location>
        <begin position="124"/>
        <end position="133"/>
    </location>
</feature>
<evidence type="ECO:0000313" key="3">
    <source>
        <dbReference type="Proteomes" id="UP001430584"/>
    </source>
</evidence>
<dbReference type="Proteomes" id="UP001430584">
    <property type="component" value="Unassembled WGS sequence"/>
</dbReference>
<organism evidence="2 3">
    <name type="scientific">Diplodia seriata</name>
    <dbReference type="NCBI Taxonomy" id="420778"/>
    <lineage>
        <taxon>Eukaryota</taxon>
        <taxon>Fungi</taxon>
        <taxon>Dikarya</taxon>
        <taxon>Ascomycota</taxon>
        <taxon>Pezizomycotina</taxon>
        <taxon>Dothideomycetes</taxon>
        <taxon>Dothideomycetes incertae sedis</taxon>
        <taxon>Botryosphaeriales</taxon>
        <taxon>Botryosphaeriaceae</taxon>
        <taxon>Diplodia</taxon>
    </lineage>
</organism>
<keyword evidence="3" id="KW-1185">Reference proteome</keyword>
<proteinExistence type="predicted"/>
<evidence type="ECO:0000256" key="1">
    <source>
        <dbReference type="SAM" id="MobiDB-lite"/>
    </source>
</evidence>
<dbReference type="EMBL" id="JAJVCZ030000009">
    <property type="protein sequence ID" value="KAL0256779.1"/>
    <property type="molecule type" value="Genomic_DNA"/>
</dbReference>
<sequence length="191" mass="21272">MCVPGPCHYCASINAPCKTDLNRRKKRPYYHVSEEEYRCMTTILRHYLPDLEFSLPALKALCQRLEGLEDESSRQTPVPTPTLTPTATTTHDEDVFGSEDRGHGGTPRHAGDDIGRRPSVCGDGDGDGEEEESPSMQEIQALQERLGCLMIDSRGNYSKSTPPPSPATTVRFSQRSVLRKRKQDTSAPTHR</sequence>
<dbReference type="RefSeq" id="XP_066629808.1">
    <property type="nucleotide sequence ID" value="XM_066780579.1"/>
</dbReference>
<accession>A0ABR3CBE0</accession>
<gene>
    <name evidence="2" type="ORF">SLS55_009176</name>
</gene>
<evidence type="ECO:0000313" key="2">
    <source>
        <dbReference type="EMBL" id="KAL0256779.1"/>
    </source>
</evidence>
<reference evidence="2 3" key="1">
    <citation type="submission" date="2024-02" db="EMBL/GenBank/DDBJ databases">
        <title>De novo assembly and annotation of 12 fungi associated with fruit tree decline syndrome in Ontario, Canada.</title>
        <authorList>
            <person name="Sulman M."/>
            <person name="Ellouze W."/>
            <person name="Ilyukhin E."/>
        </authorList>
    </citation>
    <scope>NUCLEOTIDE SEQUENCE [LARGE SCALE GENOMIC DNA]</scope>
    <source>
        <strain evidence="2 3">FDS-637</strain>
    </source>
</reference>
<feature type="region of interest" description="Disordered" evidence="1">
    <location>
        <begin position="151"/>
        <end position="191"/>
    </location>
</feature>